<keyword evidence="2" id="KW-1185">Reference proteome</keyword>
<evidence type="ECO:0000313" key="2">
    <source>
        <dbReference type="Proteomes" id="UP001283361"/>
    </source>
</evidence>
<dbReference type="Proteomes" id="UP001283361">
    <property type="component" value="Unassembled WGS sequence"/>
</dbReference>
<sequence>MNETENDFHEGILCRATVSSSRLMRGKWSPKTKTRIGNSLVQDSREIGRQIGTHKERSASLRKQQNPSFVSLSSGRLFLEAELKVKNFREIPV</sequence>
<protein>
    <submittedName>
        <fullName evidence="1">Uncharacterized protein</fullName>
    </submittedName>
</protein>
<gene>
    <name evidence="1" type="ORF">RRG08_056843</name>
</gene>
<evidence type="ECO:0000313" key="1">
    <source>
        <dbReference type="EMBL" id="KAK3784888.1"/>
    </source>
</evidence>
<proteinExistence type="predicted"/>
<dbReference type="EMBL" id="JAWDGP010002185">
    <property type="protein sequence ID" value="KAK3784888.1"/>
    <property type="molecule type" value="Genomic_DNA"/>
</dbReference>
<reference evidence="1" key="1">
    <citation type="journal article" date="2023" name="G3 (Bethesda)">
        <title>A reference genome for the long-term kleptoplast-retaining sea slug Elysia crispata morphotype clarki.</title>
        <authorList>
            <person name="Eastman K.E."/>
            <person name="Pendleton A.L."/>
            <person name="Shaikh M.A."/>
            <person name="Suttiyut T."/>
            <person name="Ogas R."/>
            <person name="Tomko P."/>
            <person name="Gavelis G."/>
            <person name="Widhalm J.R."/>
            <person name="Wisecaver J.H."/>
        </authorList>
    </citation>
    <scope>NUCLEOTIDE SEQUENCE</scope>
    <source>
        <strain evidence="1">ECLA1</strain>
    </source>
</reference>
<organism evidence="1 2">
    <name type="scientific">Elysia crispata</name>
    <name type="common">lettuce slug</name>
    <dbReference type="NCBI Taxonomy" id="231223"/>
    <lineage>
        <taxon>Eukaryota</taxon>
        <taxon>Metazoa</taxon>
        <taxon>Spiralia</taxon>
        <taxon>Lophotrochozoa</taxon>
        <taxon>Mollusca</taxon>
        <taxon>Gastropoda</taxon>
        <taxon>Heterobranchia</taxon>
        <taxon>Euthyneura</taxon>
        <taxon>Panpulmonata</taxon>
        <taxon>Sacoglossa</taxon>
        <taxon>Placobranchoidea</taxon>
        <taxon>Plakobranchidae</taxon>
        <taxon>Elysia</taxon>
    </lineage>
</organism>
<dbReference type="AlphaFoldDB" id="A0AAE1DX87"/>
<name>A0AAE1DX87_9GAST</name>
<comment type="caution">
    <text evidence="1">The sequence shown here is derived from an EMBL/GenBank/DDBJ whole genome shotgun (WGS) entry which is preliminary data.</text>
</comment>
<accession>A0AAE1DX87</accession>